<feature type="compositionally biased region" description="Basic residues" evidence="1">
    <location>
        <begin position="96"/>
        <end position="112"/>
    </location>
</feature>
<gene>
    <name evidence="2" type="ORF">TIFTF001_045850</name>
</gene>
<keyword evidence="3" id="KW-1185">Reference proteome</keyword>
<sequence length="112" mass="12533">MQHAPANQTLRRSLDHGREVGLLATGYRSELDLDYISRKKPKATIGGTRAGPSDTVCPGRSNTPEVPGPRRRNEAPCIGILTRVGLGIYFKEKTQGNHRRHPRRTTRHSLLR</sequence>
<reference evidence="2" key="1">
    <citation type="submission" date="2023-07" db="EMBL/GenBank/DDBJ databases">
        <title>draft genome sequence of fig (Ficus carica).</title>
        <authorList>
            <person name="Takahashi T."/>
            <person name="Nishimura K."/>
        </authorList>
    </citation>
    <scope>NUCLEOTIDE SEQUENCE</scope>
</reference>
<evidence type="ECO:0000256" key="1">
    <source>
        <dbReference type="SAM" id="MobiDB-lite"/>
    </source>
</evidence>
<organism evidence="2 3">
    <name type="scientific">Ficus carica</name>
    <name type="common">Common fig</name>
    <dbReference type="NCBI Taxonomy" id="3494"/>
    <lineage>
        <taxon>Eukaryota</taxon>
        <taxon>Viridiplantae</taxon>
        <taxon>Streptophyta</taxon>
        <taxon>Embryophyta</taxon>
        <taxon>Tracheophyta</taxon>
        <taxon>Spermatophyta</taxon>
        <taxon>Magnoliopsida</taxon>
        <taxon>eudicotyledons</taxon>
        <taxon>Gunneridae</taxon>
        <taxon>Pentapetalae</taxon>
        <taxon>rosids</taxon>
        <taxon>fabids</taxon>
        <taxon>Rosales</taxon>
        <taxon>Moraceae</taxon>
        <taxon>Ficeae</taxon>
        <taxon>Ficus</taxon>
    </lineage>
</organism>
<protein>
    <submittedName>
        <fullName evidence="2">Uncharacterized protein</fullName>
    </submittedName>
</protein>
<proteinExistence type="predicted"/>
<feature type="region of interest" description="Disordered" evidence="1">
    <location>
        <begin position="43"/>
        <end position="74"/>
    </location>
</feature>
<comment type="caution">
    <text evidence="2">The sequence shown here is derived from an EMBL/GenBank/DDBJ whole genome shotgun (WGS) entry which is preliminary data.</text>
</comment>
<evidence type="ECO:0000313" key="3">
    <source>
        <dbReference type="Proteomes" id="UP001187192"/>
    </source>
</evidence>
<evidence type="ECO:0000313" key="2">
    <source>
        <dbReference type="EMBL" id="GMN24289.1"/>
    </source>
</evidence>
<dbReference type="EMBL" id="BTGU01004252">
    <property type="protein sequence ID" value="GMN24289.1"/>
    <property type="molecule type" value="Genomic_DNA"/>
</dbReference>
<accession>A0AA87Z2D0</accession>
<name>A0AA87Z2D0_FICCA</name>
<feature type="region of interest" description="Disordered" evidence="1">
    <location>
        <begin position="91"/>
        <end position="112"/>
    </location>
</feature>
<dbReference type="AlphaFoldDB" id="A0AA87Z2D0"/>
<dbReference type="Proteomes" id="UP001187192">
    <property type="component" value="Unassembled WGS sequence"/>
</dbReference>